<dbReference type="InterPro" id="IPR027417">
    <property type="entry name" value="P-loop_NTPase"/>
</dbReference>
<proteinExistence type="inferred from homology"/>
<evidence type="ECO:0000259" key="3">
    <source>
        <dbReference type="Pfam" id="PF00685"/>
    </source>
</evidence>
<dbReference type="InterPro" id="IPR000863">
    <property type="entry name" value="Sulfotransferase_dom"/>
</dbReference>
<dbReference type="EMBL" id="JABSTR010000007">
    <property type="protein sequence ID" value="KAH9375485.1"/>
    <property type="molecule type" value="Genomic_DNA"/>
</dbReference>
<sequence>MQRRVLYKYVDGCCVNAIFPDDIVRSALNYKPRPDDVFIATYPKCGTTWVQFIVHGILNRGSFPENSLEFMLASPFLEMLGAEAVLRMPRPGTIKTHMPFGKAPYSKEAKYITVTRNPFDVCVSFYYHTKERPSYGADQLTFEEYFDNFVRGQVSFGDYFDHLLSWYEHRRDPNVLFLTYEGLKKDLRAQILKIADFLGSEYGTLLREDEGLLAKLQEGTQFTKMQATIDSGGSVLIQLLNLPPERALPSLEPYRAVLEKTSAAKNHGRFLRKGVVGDWRNHFTEAQVNKMKERIAEKCGHTDVMKLWEGLDLPLP</sequence>
<protein>
    <recommendedName>
        <fullName evidence="3">Sulfotransferase domain-containing protein</fullName>
    </recommendedName>
</protein>
<dbReference type="VEuPathDB" id="VectorBase:HLOH_050298"/>
<keyword evidence="2" id="KW-0808">Transferase</keyword>
<evidence type="ECO:0000313" key="4">
    <source>
        <dbReference type="EMBL" id="KAH9375485.1"/>
    </source>
</evidence>
<evidence type="ECO:0000256" key="1">
    <source>
        <dbReference type="ARBA" id="ARBA00005771"/>
    </source>
</evidence>
<dbReference type="Proteomes" id="UP000821853">
    <property type="component" value="Chromosome 5"/>
</dbReference>
<name>A0A9J6GJ17_HAELO</name>
<accession>A0A9J6GJ17</accession>
<dbReference type="Gene3D" id="3.40.50.300">
    <property type="entry name" value="P-loop containing nucleotide triphosphate hydrolases"/>
    <property type="match status" value="1"/>
</dbReference>
<dbReference type="AlphaFoldDB" id="A0A9J6GJ17"/>
<dbReference type="Pfam" id="PF00685">
    <property type="entry name" value="Sulfotransfer_1"/>
    <property type="match status" value="2"/>
</dbReference>
<dbReference type="OMA" id="VEKCANT"/>
<organism evidence="4 5">
    <name type="scientific">Haemaphysalis longicornis</name>
    <name type="common">Bush tick</name>
    <dbReference type="NCBI Taxonomy" id="44386"/>
    <lineage>
        <taxon>Eukaryota</taxon>
        <taxon>Metazoa</taxon>
        <taxon>Ecdysozoa</taxon>
        <taxon>Arthropoda</taxon>
        <taxon>Chelicerata</taxon>
        <taxon>Arachnida</taxon>
        <taxon>Acari</taxon>
        <taxon>Parasitiformes</taxon>
        <taxon>Ixodida</taxon>
        <taxon>Ixodoidea</taxon>
        <taxon>Ixodidae</taxon>
        <taxon>Haemaphysalinae</taxon>
        <taxon>Haemaphysalis</taxon>
    </lineage>
</organism>
<dbReference type="OrthoDB" id="205623at2759"/>
<comment type="similarity">
    <text evidence="1">Belongs to the sulfotransferase 1 family.</text>
</comment>
<evidence type="ECO:0000313" key="5">
    <source>
        <dbReference type="Proteomes" id="UP000821853"/>
    </source>
</evidence>
<dbReference type="PANTHER" id="PTHR11783">
    <property type="entry name" value="SULFOTRANSFERASE SULT"/>
    <property type="match status" value="1"/>
</dbReference>
<feature type="domain" description="Sulfotransferase" evidence="3">
    <location>
        <begin position="34"/>
        <end position="227"/>
    </location>
</feature>
<dbReference type="GO" id="GO:0008146">
    <property type="term" value="F:sulfotransferase activity"/>
    <property type="evidence" value="ECO:0007669"/>
    <property type="project" value="InterPro"/>
</dbReference>
<dbReference type="SUPFAM" id="SSF52540">
    <property type="entry name" value="P-loop containing nucleoside triphosphate hydrolases"/>
    <property type="match status" value="1"/>
</dbReference>
<keyword evidence="5" id="KW-1185">Reference proteome</keyword>
<feature type="domain" description="Sulfotransferase" evidence="3">
    <location>
        <begin position="264"/>
        <end position="301"/>
    </location>
</feature>
<evidence type="ECO:0000256" key="2">
    <source>
        <dbReference type="ARBA" id="ARBA00022679"/>
    </source>
</evidence>
<comment type="caution">
    <text evidence="4">The sequence shown here is derived from an EMBL/GenBank/DDBJ whole genome shotgun (WGS) entry which is preliminary data.</text>
</comment>
<gene>
    <name evidence="4" type="ORF">HPB48_000400</name>
</gene>
<reference evidence="4 5" key="1">
    <citation type="journal article" date="2020" name="Cell">
        <title>Large-Scale Comparative Analyses of Tick Genomes Elucidate Their Genetic Diversity and Vector Capacities.</title>
        <authorList>
            <consortium name="Tick Genome and Microbiome Consortium (TIGMIC)"/>
            <person name="Jia N."/>
            <person name="Wang J."/>
            <person name="Shi W."/>
            <person name="Du L."/>
            <person name="Sun Y."/>
            <person name="Zhan W."/>
            <person name="Jiang J.F."/>
            <person name="Wang Q."/>
            <person name="Zhang B."/>
            <person name="Ji P."/>
            <person name="Bell-Sakyi L."/>
            <person name="Cui X.M."/>
            <person name="Yuan T.T."/>
            <person name="Jiang B.G."/>
            <person name="Yang W.F."/>
            <person name="Lam T.T."/>
            <person name="Chang Q.C."/>
            <person name="Ding S.J."/>
            <person name="Wang X.J."/>
            <person name="Zhu J.G."/>
            <person name="Ruan X.D."/>
            <person name="Zhao L."/>
            <person name="Wei J.T."/>
            <person name="Ye R.Z."/>
            <person name="Que T.C."/>
            <person name="Du C.H."/>
            <person name="Zhou Y.H."/>
            <person name="Cheng J.X."/>
            <person name="Dai P.F."/>
            <person name="Guo W.B."/>
            <person name="Han X.H."/>
            <person name="Huang E.J."/>
            <person name="Li L.F."/>
            <person name="Wei W."/>
            <person name="Gao Y.C."/>
            <person name="Liu J.Z."/>
            <person name="Shao H.Z."/>
            <person name="Wang X."/>
            <person name="Wang C.C."/>
            <person name="Yang T.C."/>
            <person name="Huo Q.B."/>
            <person name="Li W."/>
            <person name="Chen H.Y."/>
            <person name="Chen S.E."/>
            <person name="Zhou L.G."/>
            <person name="Ni X.B."/>
            <person name="Tian J.H."/>
            <person name="Sheng Y."/>
            <person name="Liu T."/>
            <person name="Pan Y.S."/>
            <person name="Xia L.Y."/>
            <person name="Li J."/>
            <person name="Zhao F."/>
            <person name="Cao W.C."/>
        </authorList>
    </citation>
    <scope>NUCLEOTIDE SEQUENCE [LARGE SCALE GENOMIC DNA]</scope>
    <source>
        <strain evidence="4">HaeL-2018</strain>
    </source>
</reference>